<dbReference type="Proteomes" id="UP000509478">
    <property type="component" value="Chromosome"/>
</dbReference>
<organism evidence="1 2">
    <name type="scientific">Nitrosopumilus ureiphilus</name>
    <dbReference type="NCBI Taxonomy" id="1470067"/>
    <lineage>
        <taxon>Archaea</taxon>
        <taxon>Nitrososphaerota</taxon>
        <taxon>Nitrososphaeria</taxon>
        <taxon>Nitrosopumilales</taxon>
        <taxon>Nitrosopumilaceae</taxon>
        <taxon>Nitrosopumilus</taxon>
    </lineage>
</organism>
<dbReference type="EMBL" id="CP026995">
    <property type="protein sequence ID" value="QLH07166.1"/>
    <property type="molecule type" value="Genomic_DNA"/>
</dbReference>
<accession>A0A7D5M4X3</accession>
<keyword evidence="2" id="KW-1185">Reference proteome</keyword>
<dbReference type="OrthoDB" id="383002at2157"/>
<sequence length="70" mass="7955">MVVGVIIAAARIIYGFAFDETNKFKNNLEELILVKNCVPNTLENAPMPDMPIQNDTHKFNLKTCVWEPFS</sequence>
<gene>
    <name evidence="1" type="ORF">C5F50_08820</name>
</gene>
<reference evidence="1 2" key="1">
    <citation type="submission" date="2018-02" db="EMBL/GenBank/DDBJ databases">
        <title>Complete genome of Nitrosopumilus ureaphilus PS0.</title>
        <authorList>
            <person name="Qin W."/>
            <person name="Zheng Y."/>
            <person name="Stahl D.A."/>
        </authorList>
    </citation>
    <scope>NUCLEOTIDE SEQUENCE [LARGE SCALE GENOMIC DNA]</scope>
    <source>
        <strain evidence="1 2">PS0</strain>
    </source>
</reference>
<dbReference type="KEGG" id="nue:C5F50_08820"/>
<proteinExistence type="predicted"/>
<evidence type="ECO:0000313" key="1">
    <source>
        <dbReference type="EMBL" id="QLH07166.1"/>
    </source>
</evidence>
<dbReference type="RefSeq" id="WP_179371031.1">
    <property type="nucleotide sequence ID" value="NZ_CP026995.1"/>
</dbReference>
<name>A0A7D5M4X3_9ARCH</name>
<dbReference type="AlphaFoldDB" id="A0A7D5M4X3"/>
<dbReference type="GeneID" id="56068200"/>
<evidence type="ECO:0000313" key="2">
    <source>
        <dbReference type="Proteomes" id="UP000509478"/>
    </source>
</evidence>
<protein>
    <submittedName>
        <fullName evidence="1">Uncharacterized protein</fullName>
    </submittedName>
</protein>